<keyword evidence="2" id="KW-1185">Reference proteome</keyword>
<evidence type="ECO:0000313" key="2">
    <source>
        <dbReference type="Proteomes" id="UP000029060"/>
    </source>
</evidence>
<organism evidence="1 2">
    <name type="scientific">Bifidobacterium merycicum</name>
    <dbReference type="NCBI Taxonomy" id="78345"/>
    <lineage>
        <taxon>Bacteria</taxon>
        <taxon>Bacillati</taxon>
        <taxon>Actinomycetota</taxon>
        <taxon>Actinomycetes</taxon>
        <taxon>Bifidobacteriales</taxon>
        <taxon>Bifidobacteriaceae</taxon>
        <taxon>Bifidobacterium</taxon>
    </lineage>
</organism>
<sequence>MAKNRTAFSRPVIFTDFDGVLNTFPDSKVLRRGGVNKVLSWAKPDSPYAKLYDPANAFHTDGNEVAHTPEGSWRIHWSSELSDAMYRLAADGLAELYWLSTWQPYCEQQLDPLLGWDPQLVEVVTWYDPITNAWRGTGKWQTILRHANIENRMDRPAPLVWIDDDECTAQRARQLEELQPKAPILMIRPDYRIGISRRQWKLIDTFVRQPEQFSAVTFDMEPSCATQNIHHGF</sequence>
<evidence type="ECO:0000313" key="1">
    <source>
        <dbReference type="EMBL" id="KFI71692.1"/>
    </source>
</evidence>
<dbReference type="Proteomes" id="UP000029060">
    <property type="component" value="Unassembled WGS sequence"/>
</dbReference>
<name>A0A087BKZ2_9BIFI</name>
<dbReference type="AlphaFoldDB" id="A0A087BKZ2"/>
<dbReference type="RefSeq" id="WP_033521701.1">
    <property type="nucleotide sequence ID" value="NZ_CAMGZS010000004.1"/>
</dbReference>
<comment type="caution">
    <text evidence="1">The sequence shown here is derived from an EMBL/GenBank/DDBJ whole genome shotgun (WGS) entry which is preliminary data.</text>
</comment>
<accession>A0A087BKZ2</accession>
<protein>
    <submittedName>
        <fullName evidence="1">Uncharacterized protein</fullName>
    </submittedName>
</protein>
<dbReference type="EMBL" id="JGZC01000001">
    <property type="protein sequence ID" value="KFI71692.1"/>
    <property type="molecule type" value="Genomic_DNA"/>
</dbReference>
<dbReference type="eggNOG" id="ENOG5033FXZ">
    <property type="taxonomic scope" value="Bacteria"/>
</dbReference>
<proteinExistence type="predicted"/>
<dbReference type="OrthoDB" id="5124141at2"/>
<reference evidence="1 2" key="1">
    <citation type="submission" date="2014-03" db="EMBL/GenBank/DDBJ databases">
        <title>Genomics of Bifidobacteria.</title>
        <authorList>
            <person name="Ventura M."/>
            <person name="Milani C."/>
            <person name="Lugli G.A."/>
        </authorList>
    </citation>
    <scope>NUCLEOTIDE SEQUENCE [LARGE SCALE GENOMIC DNA]</scope>
    <source>
        <strain evidence="1 2">LMG 11341</strain>
    </source>
</reference>
<gene>
    <name evidence="1" type="ORF">BMERY_1217</name>
</gene>